<dbReference type="EMBL" id="CP111013">
    <property type="protein sequence ID" value="WAQ95647.1"/>
    <property type="molecule type" value="Genomic_DNA"/>
</dbReference>
<dbReference type="Pfam" id="PF00153">
    <property type="entry name" value="Mito_carr"/>
    <property type="match status" value="2"/>
</dbReference>
<reference evidence="10" key="1">
    <citation type="submission" date="2022-11" db="EMBL/GenBank/DDBJ databases">
        <title>Centuries of genome instability and evolution in soft-shell clam transmissible cancer (bioRxiv).</title>
        <authorList>
            <person name="Hart S.F.M."/>
            <person name="Yonemitsu M.A."/>
            <person name="Giersch R.M."/>
            <person name="Beal B.F."/>
            <person name="Arriagada G."/>
            <person name="Davis B.W."/>
            <person name="Ostrander E.A."/>
            <person name="Goff S.P."/>
            <person name="Metzger M.J."/>
        </authorList>
    </citation>
    <scope>NUCLEOTIDE SEQUENCE</scope>
    <source>
        <strain evidence="10">MELC-2E11</strain>
        <tissue evidence="10">Siphon/mantle</tissue>
    </source>
</reference>
<feature type="repeat" description="Solcar" evidence="7">
    <location>
        <begin position="189"/>
        <end position="284"/>
    </location>
</feature>
<evidence type="ECO:0000313" key="11">
    <source>
        <dbReference type="Proteomes" id="UP001164746"/>
    </source>
</evidence>
<evidence type="ECO:0000256" key="5">
    <source>
        <dbReference type="ARBA" id="ARBA00022737"/>
    </source>
</evidence>
<dbReference type="Gene3D" id="1.50.40.10">
    <property type="entry name" value="Mitochondrial carrier domain"/>
    <property type="match status" value="2"/>
</dbReference>
<dbReference type="PROSITE" id="PS50920">
    <property type="entry name" value="SOLCAR"/>
    <property type="match status" value="3"/>
</dbReference>
<keyword evidence="3 8" id="KW-0813">Transport</keyword>
<dbReference type="InterPro" id="IPR023395">
    <property type="entry name" value="MCP_dom_sf"/>
</dbReference>
<comment type="subcellular location">
    <subcellularLocation>
        <location evidence="1">Membrane</location>
        <topology evidence="1">Multi-pass membrane protein</topology>
    </subcellularLocation>
</comment>
<evidence type="ECO:0000313" key="10">
    <source>
        <dbReference type="EMBL" id="WAQ95740.1"/>
    </source>
</evidence>
<protein>
    <submittedName>
        <fullName evidence="10">TPC-like protein</fullName>
    </submittedName>
</protein>
<evidence type="ECO:0000256" key="1">
    <source>
        <dbReference type="ARBA" id="ARBA00004141"/>
    </source>
</evidence>
<dbReference type="EMBL" id="CP111013">
    <property type="protein sequence ID" value="WAQ95740.1"/>
    <property type="molecule type" value="Genomic_DNA"/>
</dbReference>
<sequence length="290" mass="32088">MVGYNPDIKLTKADQAQAGAVSNIVARAVVQPFDVLKIRFQLQVEPISSSSSSSKYRSILQAIRCIVREEGPRALWKGHVPAQILSVGFGVVEFTCFEYITKILWYGLPESFQTRYKPLAHALGGSLSSTLATVVIQPVDIIRTRIIAQGEPKVYRSMYHAASSIIRTEGFRGFYKGLAPACLGVAPQMGAVESFICGSGSGFLSKLLMYPMDVTKKRLQIQGFEEARKNFGAVRQYKGVVHCIKQSLKDEGLRGMYKGLSPSLLKAVFVSGTIFCVYDQVCYVFMMKNR</sequence>
<keyword evidence="5" id="KW-0677">Repeat</keyword>
<accession>A0ABY7DHD8</accession>
<feature type="repeat" description="Solcar" evidence="7">
    <location>
        <begin position="116"/>
        <end position="187"/>
    </location>
</feature>
<evidence type="ECO:0000256" key="6">
    <source>
        <dbReference type="ARBA" id="ARBA00023136"/>
    </source>
</evidence>
<comment type="similarity">
    <text evidence="2 8">Belongs to the mitochondrial carrier (TC 2.A.29) family.</text>
</comment>
<organism evidence="10 11">
    <name type="scientific">Mya arenaria</name>
    <name type="common">Soft-shell clam</name>
    <dbReference type="NCBI Taxonomy" id="6604"/>
    <lineage>
        <taxon>Eukaryota</taxon>
        <taxon>Metazoa</taxon>
        <taxon>Spiralia</taxon>
        <taxon>Lophotrochozoa</taxon>
        <taxon>Mollusca</taxon>
        <taxon>Bivalvia</taxon>
        <taxon>Autobranchia</taxon>
        <taxon>Heteroconchia</taxon>
        <taxon>Euheterodonta</taxon>
        <taxon>Imparidentia</taxon>
        <taxon>Neoheterodontei</taxon>
        <taxon>Myida</taxon>
        <taxon>Myoidea</taxon>
        <taxon>Myidae</taxon>
        <taxon>Mya</taxon>
    </lineage>
</organism>
<dbReference type="InterPro" id="IPR018108">
    <property type="entry name" value="MCP_transmembrane"/>
</dbReference>
<dbReference type="InterPro" id="IPR002067">
    <property type="entry name" value="MCP"/>
</dbReference>
<name>A0ABY7DHD8_MYAAR</name>
<evidence type="ECO:0000256" key="4">
    <source>
        <dbReference type="ARBA" id="ARBA00022692"/>
    </source>
</evidence>
<keyword evidence="4 7" id="KW-0812">Transmembrane</keyword>
<evidence type="ECO:0000256" key="8">
    <source>
        <dbReference type="RuleBase" id="RU000488"/>
    </source>
</evidence>
<dbReference type="PANTHER" id="PTHR24089">
    <property type="entry name" value="SOLUTE CARRIER FAMILY 25"/>
    <property type="match status" value="1"/>
</dbReference>
<keyword evidence="6 7" id="KW-0472">Membrane</keyword>
<feature type="repeat" description="Solcar" evidence="7">
    <location>
        <begin position="10"/>
        <end position="103"/>
    </location>
</feature>
<gene>
    <name evidence="9" type="ORF">MAR_028337</name>
    <name evidence="10" type="ORF">MAR_028430</name>
</gene>
<evidence type="ECO:0000256" key="2">
    <source>
        <dbReference type="ARBA" id="ARBA00006375"/>
    </source>
</evidence>
<dbReference type="Proteomes" id="UP001164746">
    <property type="component" value="Chromosome 2"/>
</dbReference>
<evidence type="ECO:0000313" key="9">
    <source>
        <dbReference type="EMBL" id="WAQ95647.1"/>
    </source>
</evidence>
<dbReference type="PRINTS" id="PR00926">
    <property type="entry name" value="MITOCARRIER"/>
</dbReference>
<proteinExistence type="inferred from homology"/>
<evidence type="ECO:0000256" key="3">
    <source>
        <dbReference type="ARBA" id="ARBA00022448"/>
    </source>
</evidence>
<evidence type="ECO:0000256" key="7">
    <source>
        <dbReference type="PROSITE-ProRule" id="PRU00282"/>
    </source>
</evidence>
<dbReference type="SUPFAM" id="SSF103506">
    <property type="entry name" value="Mitochondrial carrier"/>
    <property type="match status" value="1"/>
</dbReference>
<keyword evidence="11" id="KW-1185">Reference proteome</keyword>